<keyword evidence="2" id="KW-0238">DNA-binding</keyword>
<evidence type="ECO:0000259" key="4">
    <source>
        <dbReference type="PROSITE" id="PS50949"/>
    </source>
</evidence>
<dbReference type="GO" id="GO:0003700">
    <property type="term" value="F:DNA-binding transcription factor activity"/>
    <property type="evidence" value="ECO:0007669"/>
    <property type="project" value="InterPro"/>
</dbReference>
<dbReference type="SMART" id="SM00345">
    <property type="entry name" value="HTH_GNTR"/>
    <property type="match status" value="1"/>
</dbReference>
<keyword evidence="3" id="KW-0804">Transcription</keyword>
<organism evidence="5 6">
    <name type="scientific">Nonomuraea montanisoli</name>
    <dbReference type="NCBI Taxonomy" id="2741721"/>
    <lineage>
        <taxon>Bacteria</taxon>
        <taxon>Bacillati</taxon>
        <taxon>Actinomycetota</taxon>
        <taxon>Actinomycetes</taxon>
        <taxon>Streptosporangiales</taxon>
        <taxon>Streptosporangiaceae</taxon>
        <taxon>Nonomuraea</taxon>
    </lineage>
</organism>
<dbReference type="EMBL" id="JABWGN010000004">
    <property type="protein sequence ID" value="NUW31833.1"/>
    <property type="molecule type" value="Genomic_DNA"/>
</dbReference>
<evidence type="ECO:0000313" key="6">
    <source>
        <dbReference type="Proteomes" id="UP000586042"/>
    </source>
</evidence>
<protein>
    <submittedName>
        <fullName evidence="5">GntR family transcriptional regulator</fullName>
    </submittedName>
</protein>
<name>A0A7Y6M1N1_9ACTN</name>
<dbReference type="InterPro" id="IPR050679">
    <property type="entry name" value="Bact_HTH_transcr_reg"/>
</dbReference>
<feature type="domain" description="HTH gntR-type" evidence="4">
    <location>
        <begin position="14"/>
        <end position="82"/>
    </location>
</feature>
<sequence length="244" mass="26847">MRSPTIVGRRQDSRPRHQQIAAELRAEIMSGDLEPGAQLPSTPHLVARFNAANATIQRALQALKDEGFVRGHAGKGVFVRDRRPLVVEASTYKSPDPRGYGYELLKVGEVTPPGDVAAALGVGGDDLVVMRHRLLVHDGAPVELSWSYYPVSIVAESPLAGRVRVRGGAPQVLAGLGFPQRHFSDRISVRQPTEKEVQELDLPPDVPVFRQFRVVYSDNERPVEVSVLIKGGHLYELSYHQPAE</sequence>
<evidence type="ECO:0000256" key="2">
    <source>
        <dbReference type="ARBA" id="ARBA00023125"/>
    </source>
</evidence>
<reference evidence="5 6" key="1">
    <citation type="submission" date="2020-06" db="EMBL/GenBank/DDBJ databases">
        <title>Nonomuraea sp. SMC257, a novel actinomycete isolated from soil.</title>
        <authorList>
            <person name="Chanama M."/>
        </authorList>
    </citation>
    <scope>NUCLEOTIDE SEQUENCE [LARGE SCALE GENOMIC DNA]</scope>
    <source>
        <strain evidence="5 6">SMC257</strain>
    </source>
</reference>
<evidence type="ECO:0000256" key="1">
    <source>
        <dbReference type="ARBA" id="ARBA00023015"/>
    </source>
</evidence>
<dbReference type="GO" id="GO:0003677">
    <property type="term" value="F:DNA binding"/>
    <property type="evidence" value="ECO:0007669"/>
    <property type="project" value="UniProtKB-KW"/>
</dbReference>
<dbReference type="Pfam" id="PF07702">
    <property type="entry name" value="UTRA"/>
    <property type="match status" value="1"/>
</dbReference>
<dbReference type="PANTHER" id="PTHR44846:SF17">
    <property type="entry name" value="GNTR-FAMILY TRANSCRIPTIONAL REGULATOR"/>
    <property type="match status" value="1"/>
</dbReference>
<dbReference type="Proteomes" id="UP000586042">
    <property type="component" value="Unassembled WGS sequence"/>
</dbReference>
<gene>
    <name evidence="5" type="ORF">HTZ77_10395</name>
</gene>
<dbReference type="InterPro" id="IPR011663">
    <property type="entry name" value="UTRA"/>
</dbReference>
<dbReference type="SMART" id="SM00866">
    <property type="entry name" value="UTRA"/>
    <property type="match status" value="1"/>
</dbReference>
<dbReference type="SUPFAM" id="SSF64288">
    <property type="entry name" value="Chorismate lyase-like"/>
    <property type="match status" value="1"/>
</dbReference>
<dbReference type="GO" id="GO:0045892">
    <property type="term" value="P:negative regulation of DNA-templated transcription"/>
    <property type="evidence" value="ECO:0007669"/>
    <property type="project" value="TreeGrafter"/>
</dbReference>
<dbReference type="Gene3D" id="1.10.10.10">
    <property type="entry name" value="Winged helix-like DNA-binding domain superfamily/Winged helix DNA-binding domain"/>
    <property type="match status" value="1"/>
</dbReference>
<evidence type="ECO:0000313" key="5">
    <source>
        <dbReference type="EMBL" id="NUW31833.1"/>
    </source>
</evidence>
<dbReference type="SUPFAM" id="SSF46785">
    <property type="entry name" value="Winged helix' DNA-binding domain"/>
    <property type="match status" value="1"/>
</dbReference>
<dbReference type="PANTHER" id="PTHR44846">
    <property type="entry name" value="MANNOSYL-D-GLYCERATE TRANSPORT/METABOLISM SYSTEM REPRESSOR MNGR-RELATED"/>
    <property type="match status" value="1"/>
</dbReference>
<accession>A0A7Y6M1N1</accession>
<dbReference type="InterPro" id="IPR000524">
    <property type="entry name" value="Tscrpt_reg_HTH_GntR"/>
</dbReference>
<dbReference type="InterPro" id="IPR036390">
    <property type="entry name" value="WH_DNA-bd_sf"/>
</dbReference>
<dbReference type="AlphaFoldDB" id="A0A7Y6M1N1"/>
<dbReference type="InterPro" id="IPR028978">
    <property type="entry name" value="Chorismate_lyase_/UTRA_dom_sf"/>
</dbReference>
<dbReference type="Pfam" id="PF00392">
    <property type="entry name" value="GntR"/>
    <property type="match status" value="1"/>
</dbReference>
<keyword evidence="6" id="KW-1185">Reference proteome</keyword>
<dbReference type="CDD" id="cd07377">
    <property type="entry name" value="WHTH_GntR"/>
    <property type="match status" value="1"/>
</dbReference>
<dbReference type="PROSITE" id="PS50949">
    <property type="entry name" value="HTH_GNTR"/>
    <property type="match status" value="1"/>
</dbReference>
<keyword evidence="1" id="KW-0805">Transcription regulation</keyword>
<comment type="caution">
    <text evidence="5">The sequence shown here is derived from an EMBL/GenBank/DDBJ whole genome shotgun (WGS) entry which is preliminary data.</text>
</comment>
<evidence type="ECO:0000256" key="3">
    <source>
        <dbReference type="ARBA" id="ARBA00023163"/>
    </source>
</evidence>
<dbReference type="Gene3D" id="3.40.1410.10">
    <property type="entry name" value="Chorismate lyase-like"/>
    <property type="match status" value="1"/>
</dbReference>
<proteinExistence type="predicted"/>
<dbReference type="InterPro" id="IPR036388">
    <property type="entry name" value="WH-like_DNA-bd_sf"/>
</dbReference>